<proteinExistence type="predicted"/>
<sequence length="223" mass="23397">MAPVAGKAMRKRKRVTFAVMPEDGVTAADGTMPDDSHEAESMKVAIGEVTADDPRPDDDRTAHSTSGETTARGTEVTEGTTKTRRRTKTRSSASTTKAGDSTRESRAPAVAKTPTLKSSTATAKAGGGEKNGGGTRRKAAKLPEVGTAAGQHGGDEVEAVRRPTGGPTLQLTDAEIIDAQAKTRLVQRLLDVGEHQEQEVTRQFGLVTIKTSTGRRVALPPAL</sequence>
<accession>A0A6A3LI50</accession>
<evidence type="ECO:0000256" key="1">
    <source>
        <dbReference type="SAM" id="MobiDB-lite"/>
    </source>
</evidence>
<feature type="region of interest" description="Disordered" evidence="1">
    <location>
        <begin position="1"/>
        <end position="170"/>
    </location>
</feature>
<feature type="compositionally biased region" description="Low complexity" evidence="1">
    <location>
        <begin position="90"/>
        <end position="99"/>
    </location>
</feature>
<protein>
    <submittedName>
        <fullName evidence="2">Uncharacterized protein</fullName>
    </submittedName>
</protein>
<gene>
    <name evidence="2" type="ORF">PR002_g13310</name>
</gene>
<evidence type="ECO:0000313" key="3">
    <source>
        <dbReference type="Proteomes" id="UP000435112"/>
    </source>
</evidence>
<comment type="caution">
    <text evidence="2">The sequence shown here is derived from an EMBL/GenBank/DDBJ whole genome shotgun (WGS) entry which is preliminary data.</text>
</comment>
<feature type="compositionally biased region" description="Gly residues" evidence="1">
    <location>
        <begin position="125"/>
        <end position="134"/>
    </location>
</feature>
<dbReference type="AlphaFoldDB" id="A0A6A3LI50"/>
<reference evidence="2 3" key="1">
    <citation type="submission" date="2018-09" db="EMBL/GenBank/DDBJ databases">
        <title>Genomic investigation of the strawberry pathogen Phytophthora fragariae indicates pathogenicity is determined by transcriptional variation in three key races.</title>
        <authorList>
            <person name="Adams T.M."/>
            <person name="Armitage A.D."/>
            <person name="Sobczyk M.K."/>
            <person name="Bates H.J."/>
            <person name="Dunwell J.M."/>
            <person name="Nellist C.F."/>
            <person name="Harrison R.J."/>
        </authorList>
    </citation>
    <scope>NUCLEOTIDE SEQUENCE [LARGE SCALE GENOMIC DNA]</scope>
    <source>
        <strain evidence="2 3">SCRP324</strain>
    </source>
</reference>
<dbReference type="Proteomes" id="UP000435112">
    <property type="component" value="Unassembled WGS sequence"/>
</dbReference>
<organism evidence="2 3">
    <name type="scientific">Phytophthora rubi</name>
    <dbReference type="NCBI Taxonomy" id="129364"/>
    <lineage>
        <taxon>Eukaryota</taxon>
        <taxon>Sar</taxon>
        <taxon>Stramenopiles</taxon>
        <taxon>Oomycota</taxon>
        <taxon>Peronosporomycetes</taxon>
        <taxon>Peronosporales</taxon>
        <taxon>Peronosporaceae</taxon>
        <taxon>Phytophthora</taxon>
    </lineage>
</organism>
<feature type="compositionally biased region" description="Basic and acidic residues" evidence="1">
    <location>
        <begin position="52"/>
        <end position="62"/>
    </location>
</feature>
<name>A0A6A3LI50_9STRA</name>
<evidence type="ECO:0000313" key="2">
    <source>
        <dbReference type="EMBL" id="KAE9017718.1"/>
    </source>
</evidence>
<dbReference type="EMBL" id="QXFU01000874">
    <property type="protein sequence ID" value="KAE9017718.1"/>
    <property type="molecule type" value="Genomic_DNA"/>
</dbReference>
<dbReference type="OrthoDB" id="10504655at2759"/>